<dbReference type="OrthoDB" id="1751619at2"/>
<evidence type="ECO:0000313" key="3">
    <source>
        <dbReference type="Proteomes" id="UP000253908"/>
    </source>
</evidence>
<reference evidence="3" key="1">
    <citation type="submission" date="2017-11" db="EMBL/GenBank/DDBJ databases">
        <authorList>
            <person name="Zhu W."/>
        </authorList>
    </citation>
    <scope>NUCLEOTIDE SEQUENCE [LARGE SCALE GENOMIC DNA]</scope>
    <source>
        <strain evidence="3">160</strain>
    </source>
</reference>
<keyword evidence="3" id="KW-1185">Reference proteome</keyword>
<protein>
    <submittedName>
        <fullName evidence="2">Uncharacterized protein</fullName>
    </submittedName>
</protein>
<evidence type="ECO:0000313" key="2">
    <source>
        <dbReference type="EMBL" id="AXI07925.1"/>
    </source>
</evidence>
<feature type="transmembrane region" description="Helical" evidence="1">
    <location>
        <begin position="75"/>
        <end position="97"/>
    </location>
</feature>
<feature type="transmembrane region" description="Helical" evidence="1">
    <location>
        <begin position="211"/>
        <end position="234"/>
    </location>
</feature>
<feature type="transmembrane region" description="Helical" evidence="1">
    <location>
        <begin position="20"/>
        <end position="38"/>
    </location>
</feature>
<sequence>MKSYLKLVNFEISRFMKIYLVLIGITILSQLIGVIVVAKNYVANANEVIYVDSMPLEQFIEQYGKMNMTAVVETLWFAGPIALCAAALIFYIFFIWYRDWVGKNTFIYRLFMLPTARLNVLLSKATAIFLMVLGLISIQLILLPIGSMLLKWNVSMDFRADMTIREIINNSHYLFILIPDSFIQFVINYGIGFMVVFVLFTAILMERSFRWSGILLGIVYCVIAAVVFLAPFIYEIGFQASFFYPMELLVIETILGMLVIAMSILISSFLLNKKVSV</sequence>
<name>A0A345PD45_9BACI</name>
<dbReference type="RefSeq" id="WP_114915219.1">
    <property type="nucleotide sequence ID" value="NZ_CP024848.1"/>
</dbReference>
<dbReference type="KEGG" id="ocn:CUC15_02545"/>
<organism evidence="2 3">
    <name type="scientific">Oceanobacillus zhaokaii</name>
    <dbReference type="NCBI Taxonomy" id="2052660"/>
    <lineage>
        <taxon>Bacteria</taxon>
        <taxon>Bacillati</taxon>
        <taxon>Bacillota</taxon>
        <taxon>Bacilli</taxon>
        <taxon>Bacillales</taxon>
        <taxon>Bacillaceae</taxon>
        <taxon>Oceanobacillus</taxon>
    </lineage>
</organism>
<keyword evidence="1" id="KW-0472">Membrane</keyword>
<keyword evidence="1" id="KW-0812">Transmembrane</keyword>
<feature type="transmembrane region" description="Helical" evidence="1">
    <location>
        <begin position="118"/>
        <end position="142"/>
    </location>
</feature>
<proteinExistence type="predicted"/>
<dbReference type="Proteomes" id="UP000253908">
    <property type="component" value="Chromosome"/>
</dbReference>
<accession>A0A345PD45</accession>
<evidence type="ECO:0000256" key="1">
    <source>
        <dbReference type="SAM" id="Phobius"/>
    </source>
</evidence>
<dbReference type="AlphaFoldDB" id="A0A345PD45"/>
<gene>
    <name evidence="2" type="ORF">CUC15_02545</name>
</gene>
<keyword evidence="1" id="KW-1133">Transmembrane helix</keyword>
<dbReference type="EMBL" id="CP024848">
    <property type="protein sequence ID" value="AXI07925.1"/>
    <property type="molecule type" value="Genomic_DNA"/>
</dbReference>
<feature type="transmembrane region" description="Helical" evidence="1">
    <location>
        <begin position="254"/>
        <end position="271"/>
    </location>
</feature>
<feature type="transmembrane region" description="Helical" evidence="1">
    <location>
        <begin position="182"/>
        <end position="204"/>
    </location>
</feature>